<dbReference type="GO" id="GO:0016740">
    <property type="term" value="F:transferase activity"/>
    <property type="evidence" value="ECO:0007669"/>
    <property type="project" value="UniProtKB-KW"/>
</dbReference>
<dbReference type="Gene3D" id="3.90.550.10">
    <property type="entry name" value="Spore Coat Polysaccharide Biosynthesis Protein SpsA, Chain A"/>
    <property type="match status" value="1"/>
</dbReference>
<dbReference type="InterPro" id="IPR029044">
    <property type="entry name" value="Nucleotide-diphossugar_trans"/>
</dbReference>
<feature type="domain" description="Galactosyltransferase C-terminal" evidence="3">
    <location>
        <begin position="177"/>
        <end position="235"/>
    </location>
</feature>
<dbReference type="EMBL" id="FN555004">
    <property type="protein sequence ID" value="CBG39348.1"/>
    <property type="molecule type" value="Genomic_DNA"/>
</dbReference>
<dbReference type="CAZy" id="GT2">
    <property type="family name" value="Glycosyltransferase Family 2"/>
</dbReference>
<dbReference type="Pfam" id="PF02709">
    <property type="entry name" value="Glyco_transf_7C"/>
    <property type="match status" value="1"/>
</dbReference>
<dbReference type="eggNOG" id="COG1215">
    <property type="taxonomic scope" value="Bacteria"/>
</dbReference>
<dbReference type="InterPro" id="IPR027791">
    <property type="entry name" value="Galactosyl_T_C"/>
</dbReference>
<dbReference type="Proteomes" id="UP000001522">
    <property type="component" value="Chromosome"/>
</dbReference>
<dbReference type="SUPFAM" id="SSF53448">
    <property type="entry name" value="Nucleotide-diphospho-sugar transferases"/>
    <property type="match status" value="1"/>
</dbReference>
<dbReference type="HOGENOM" id="CLU_025996_24_0_7"/>
<dbReference type="CDD" id="cd06420">
    <property type="entry name" value="GT2_Chondriotin_Pol_N"/>
    <property type="match status" value="1"/>
</dbReference>
<feature type="domain" description="Glycosyltransferase 2-like" evidence="2">
    <location>
        <begin position="6"/>
        <end position="131"/>
    </location>
</feature>
<dbReference type="STRING" id="679897.HMU00840"/>
<proteinExistence type="predicted"/>
<sequence>MYPKTSVIVTTYNQKERLALVLDSLLCQSVQPSEILIADDGSREDTRALIEQYIASASTKILHVWQEDMGFRLSEIRNKALQQASGEYVIFLDGDMIVHRDFVRDHITFARQNVLLQGIRVLLDEEKTQAILKKKDFSLAFQTFALKAFRILFLAHQIYQKKHYNKSHLNLTKFLPIRGCNMSFFKKDAEKINGFNEDFRGWGREDSEFVARFLYAGGEVRYLKFAGIAYHLYHQENSRDMLAQNHAIYEDCIKNGHTTCANGLKKTNLF</sequence>
<evidence type="ECO:0000259" key="2">
    <source>
        <dbReference type="Pfam" id="PF00535"/>
    </source>
</evidence>
<dbReference type="PANTHER" id="PTHR43685:SF3">
    <property type="entry name" value="SLR2126 PROTEIN"/>
    <property type="match status" value="1"/>
</dbReference>
<evidence type="ECO:0000313" key="5">
    <source>
        <dbReference type="Proteomes" id="UP000001522"/>
    </source>
</evidence>
<keyword evidence="1 4" id="KW-0808">Transferase</keyword>
<protein>
    <submittedName>
        <fullName evidence="4">Putative lipooligosaccharide glycosyltransferase</fullName>
    </submittedName>
</protein>
<dbReference type="InterPro" id="IPR001173">
    <property type="entry name" value="Glyco_trans_2-like"/>
</dbReference>
<dbReference type="PANTHER" id="PTHR43685">
    <property type="entry name" value="GLYCOSYLTRANSFERASE"/>
    <property type="match status" value="1"/>
</dbReference>
<dbReference type="Pfam" id="PF00535">
    <property type="entry name" value="Glycos_transf_2"/>
    <property type="match status" value="1"/>
</dbReference>
<accession>D3UFS7</accession>
<dbReference type="RefSeq" id="WP_013022446.1">
    <property type="nucleotide sequence ID" value="NC_013949.1"/>
</dbReference>
<reference evidence="4 5" key="1">
    <citation type="journal article" date="2010" name="BMC Genomics">
        <title>Comparative genomics and proteomics of Helicobacter mustelae, an ulcerogenic and carcinogenic gastric pathogen.</title>
        <authorList>
            <person name="O'Toole P.W."/>
            <person name="Snelling W.J."/>
            <person name="Canchaya C."/>
            <person name="Forde B.M."/>
            <person name="Hardie K.R."/>
            <person name="Josenhans C."/>
            <person name="Graham R.L.J."/>
            <person name="McMullan G."/>
            <person name="Parkhill J."/>
            <person name="Belda E."/>
            <person name="Bentley S.D."/>
        </authorList>
    </citation>
    <scope>NUCLEOTIDE SEQUENCE [LARGE SCALE GENOMIC DNA]</scope>
    <source>
        <strain evidence="5">ATCC 43772 / LMG 18044 / NCTC 12198 / 12198</strain>
    </source>
</reference>
<evidence type="ECO:0000313" key="4">
    <source>
        <dbReference type="EMBL" id="CBG39348.1"/>
    </source>
</evidence>
<dbReference type="InterPro" id="IPR050834">
    <property type="entry name" value="Glycosyltransf_2"/>
</dbReference>
<evidence type="ECO:0000259" key="3">
    <source>
        <dbReference type="Pfam" id="PF02709"/>
    </source>
</evidence>
<organism evidence="4 5">
    <name type="scientific">Helicobacter mustelae (strain ATCC 43772 / CCUG 25715 / CIP 103759 / LMG 18044 / NCTC 12198 / R85-136P)</name>
    <name type="common">Campylobacter mustelae</name>
    <dbReference type="NCBI Taxonomy" id="679897"/>
    <lineage>
        <taxon>Bacteria</taxon>
        <taxon>Pseudomonadati</taxon>
        <taxon>Campylobacterota</taxon>
        <taxon>Epsilonproteobacteria</taxon>
        <taxon>Campylobacterales</taxon>
        <taxon>Helicobacteraceae</taxon>
        <taxon>Helicobacter</taxon>
    </lineage>
</organism>
<dbReference type="AlphaFoldDB" id="D3UFS7"/>
<dbReference type="KEGG" id="hms:HMU00840"/>
<gene>
    <name evidence="4" type="ordered locus">HMU00840</name>
</gene>
<evidence type="ECO:0000256" key="1">
    <source>
        <dbReference type="ARBA" id="ARBA00022679"/>
    </source>
</evidence>
<name>D3UFS7_HELM1</name>
<keyword evidence="5" id="KW-1185">Reference proteome</keyword>